<accession>A0A292ZFD0</accession>
<comment type="caution">
    <text evidence="1">The sequence shown here is derived from an EMBL/GenBank/DDBJ whole genome shotgun (WGS) entry which is preliminary data.</text>
</comment>
<evidence type="ECO:0000313" key="1">
    <source>
        <dbReference type="EMBL" id="GAY21596.1"/>
    </source>
</evidence>
<reference evidence="1 2" key="1">
    <citation type="journal article" date="2013" name="Biodegradation">
        <title>Occurrence of 4-tert-butylphenol (4-t-BP) biodegradation in an aquatic sample caused by the presence of Spirodela polyrrhiza and isolation of a 4-t-BP-utilizing bacterium.</title>
        <authorList>
            <person name="Ogata Y."/>
            <person name="Toyama T."/>
            <person name="Yu N."/>
            <person name="Wang X."/>
            <person name="Sei K."/>
            <person name="Ike M."/>
        </authorList>
    </citation>
    <scope>NUCLEOTIDE SEQUENCE [LARGE SCALE GENOMIC DNA]</scope>
    <source>
        <strain evidence="1 2">OMI</strain>
    </source>
</reference>
<proteinExistence type="predicted"/>
<name>A0A292ZFD0_SPHSA</name>
<protein>
    <submittedName>
        <fullName evidence="1">Uncharacterized protein</fullName>
    </submittedName>
</protein>
<dbReference type="Proteomes" id="UP000221538">
    <property type="component" value="Unassembled WGS sequence"/>
</dbReference>
<gene>
    <name evidence="1" type="ORF">SFOMI_2145</name>
</gene>
<organism evidence="1 2">
    <name type="scientific">Sphingobium fuliginis (strain ATCC 27551)</name>
    <dbReference type="NCBI Taxonomy" id="336203"/>
    <lineage>
        <taxon>Bacteria</taxon>
        <taxon>Pseudomonadati</taxon>
        <taxon>Pseudomonadota</taxon>
        <taxon>Alphaproteobacteria</taxon>
        <taxon>Sphingomonadales</taxon>
        <taxon>Sphingomonadaceae</taxon>
        <taxon>Sphingobium</taxon>
    </lineage>
</organism>
<evidence type="ECO:0000313" key="2">
    <source>
        <dbReference type="Proteomes" id="UP000221538"/>
    </source>
</evidence>
<reference evidence="1 2" key="2">
    <citation type="journal article" date="2013" name="Environ. Sci. Technol.">
        <title>The 4-tert-butylphenol-utilizing bacterium Sphingobium fuliginis OMI can degrade bisphenols via phenolic ring hydroxylation and meta-cleavage pathway.</title>
        <authorList>
            <person name="Ogata Y."/>
            <person name="Goda S."/>
            <person name="Toyama T."/>
            <person name="Sei K."/>
            <person name="Ike M."/>
        </authorList>
    </citation>
    <scope>NUCLEOTIDE SEQUENCE [LARGE SCALE GENOMIC DNA]</scope>
    <source>
        <strain evidence="1 2">OMI</strain>
    </source>
</reference>
<dbReference type="EMBL" id="BEWI01000031">
    <property type="protein sequence ID" value="GAY21596.1"/>
    <property type="molecule type" value="Genomic_DNA"/>
</dbReference>
<dbReference type="AlphaFoldDB" id="A0A292ZFD0"/>
<sequence>MEWLWGLALVAFRAPLSHRLPAWQCRGLQGLEKCRCSK</sequence>